<reference evidence="1" key="1">
    <citation type="submission" date="2023-08" db="EMBL/GenBank/DDBJ databases">
        <title>Reference Genome Resource for the Citrus Pathogen Phytophthora citrophthora.</title>
        <authorList>
            <person name="Moller H."/>
            <person name="Coetzee B."/>
            <person name="Rose L.J."/>
            <person name="Van Niekerk J.M."/>
        </authorList>
    </citation>
    <scope>NUCLEOTIDE SEQUENCE</scope>
    <source>
        <strain evidence="1">STE-U-9442</strain>
    </source>
</reference>
<evidence type="ECO:0000313" key="1">
    <source>
        <dbReference type="EMBL" id="KAK1946152.1"/>
    </source>
</evidence>
<protein>
    <submittedName>
        <fullName evidence="1">Uncharacterized protein</fullName>
    </submittedName>
</protein>
<comment type="caution">
    <text evidence="1">The sequence shown here is derived from an EMBL/GenBank/DDBJ whole genome shotgun (WGS) entry which is preliminary data.</text>
</comment>
<organism evidence="1 2">
    <name type="scientific">Phytophthora citrophthora</name>
    <dbReference type="NCBI Taxonomy" id="4793"/>
    <lineage>
        <taxon>Eukaryota</taxon>
        <taxon>Sar</taxon>
        <taxon>Stramenopiles</taxon>
        <taxon>Oomycota</taxon>
        <taxon>Peronosporomycetes</taxon>
        <taxon>Peronosporales</taxon>
        <taxon>Peronosporaceae</taxon>
        <taxon>Phytophthora</taxon>
    </lineage>
</organism>
<accession>A0AAD9GWT7</accession>
<dbReference type="EMBL" id="JASMQC010000004">
    <property type="protein sequence ID" value="KAK1946152.1"/>
    <property type="molecule type" value="Genomic_DNA"/>
</dbReference>
<keyword evidence="2" id="KW-1185">Reference proteome</keyword>
<gene>
    <name evidence="1" type="ORF">P3T76_003200</name>
</gene>
<proteinExistence type="predicted"/>
<evidence type="ECO:0000313" key="2">
    <source>
        <dbReference type="Proteomes" id="UP001259832"/>
    </source>
</evidence>
<name>A0AAD9GWT7_9STRA</name>
<dbReference type="AlphaFoldDB" id="A0AAD9GWT7"/>
<dbReference type="Proteomes" id="UP001259832">
    <property type="component" value="Unassembled WGS sequence"/>
</dbReference>
<sequence length="192" mass="21615">MELEERARLLTEQLMALDQVKGWKRIIQKELAHPQYSVEQLQSLRTSASLENPLLHCLLEKMGLLGRLKRSVIDLHCEAVQTAVAASKKQPKHAIDDGHLLPSERTLNGCNLDVVRAARDNWEKITSDEMLRVASELRRPMIAPKAPVEMTIDDGQVDVPSSDAEPAKPAKQNRMLSTRFLYDGCGWLDPVE</sequence>